<name>A0ABQ7VXX5_SOLTU</name>
<accession>A0ABQ7VXX5</accession>
<evidence type="ECO:0000256" key="1">
    <source>
        <dbReference type="SAM" id="MobiDB-lite"/>
    </source>
</evidence>
<dbReference type="Proteomes" id="UP000826656">
    <property type="component" value="Unassembled WGS sequence"/>
</dbReference>
<feature type="region of interest" description="Disordered" evidence="1">
    <location>
        <begin position="101"/>
        <end position="132"/>
    </location>
</feature>
<organism evidence="2 3">
    <name type="scientific">Solanum tuberosum</name>
    <name type="common">Potato</name>
    <dbReference type="NCBI Taxonomy" id="4113"/>
    <lineage>
        <taxon>Eukaryota</taxon>
        <taxon>Viridiplantae</taxon>
        <taxon>Streptophyta</taxon>
        <taxon>Embryophyta</taxon>
        <taxon>Tracheophyta</taxon>
        <taxon>Spermatophyta</taxon>
        <taxon>Magnoliopsida</taxon>
        <taxon>eudicotyledons</taxon>
        <taxon>Gunneridae</taxon>
        <taxon>Pentapetalae</taxon>
        <taxon>asterids</taxon>
        <taxon>lamiids</taxon>
        <taxon>Solanales</taxon>
        <taxon>Solanaceae</taxon>
        <taxon>Solanoideae</taxon>
        <taxon>Solaneae</taxon>
        <taxon>Solanum</taxon>
    </lineage>
</organism>
<proteinExistence type="predicted"/>
<sequence length="132" mass="14618">MNSSPTTIIEDVVSTVNKDPDATQIHTTGPSSIVDSSPTTIIEDIVPTINEDPDVTQTNLSPLSSPDVTFIMSVDDMPQTPRRKKVVKRIVKNVTIKDLPAKKRKRDNEDEDGYTGLRPRDVLRISRKGYGT</sequence>
<reference evidence="2 3" key="1">
    <citation type="journal article" date="2021" name="bioRxiv">
        <title>Chromosome-scale and haplotype-resolved genome assembly of a tetraploid potato cultivar.</title>
        <authorList>
            <person name="Sun H."/>
            <person name="Jiao W.-B."/>
            <person name="Krause K."/>
            <person name="Campoy J.A."/>
            <person name="Goel M."/>
            <person name="Folz-Donahue K."/>
            <person name="Kukat C."/>
            <person name="Huettel B."/>
            <person name="Schneeberger K."/>
        </authorList>
    </citation>
    <scope>NUCLEOTIDE SEQUENCE [LARGE SCALE GENOMIC DNA]</scope>
    <source>
        <strain evidence="2">SolTubOtavaFocal</strain>
        <tissue evidence="2">Leaves</tissue>
    </source>
</reference>
<protein>
    <submittedName>
        <fullName evidence="2">Uncharacterized protein</fullName>
    </submittedName>
</protein>
<gene>
    <name evidence="2" type="ORF">KY290_010485</name>
</gene>
<comment type="caution">
    <text evidence="2">The sequence shown here is derived from an EMBL/GenBank/DDBJ whole genome shotgun (WGS) entry which is preliminary data.</text>
</comment>
<evidence type="ECO:0000313" key="3">
    <source>
        <dbReference type="Proteomes" id="UP000826656"/>
    </source>
</evidence>
<dbReference type="EMBL" id="JAIVGD010000005">
    <property type="protein sequence ID" value="KAH0773348.1"/>
    <property type="molecule type" value="Genomic_DNA"/>
</dbReference>
<keyword evidence="3" id="KW-1185">Reference proteome</keyword>
<evidence type="ECO:0000313" key="2">
    <source>
        <dbReference type="EMBL" id="KAH0773348.1"/>
    </source>
</evidence>